<evidence type="ECO:0000313" key="2">
    <source>
        <dbReference type="EMBL" id="MDQ0322322.1"/>
    </source>
</evidence>
<keyword evidence="1" id="KW-1133">Transmembrane helix</keyword>
<dbReference type="Proteomes" id="UP001230207">
    <property type="component" value="Unassembled WGS sequence"/>
</dbReference>
<gene>
    <name evidence="2" type="ORF">QO002_004528</name>
</gene>
<dbReference type="EMBL" id="JAUSVF010000002">
    <property type="protein sequence ID" value="MDQ0322322.1"/>
    <property type="molecule type" value="Genomic_DNA"/>
</dbReference>
<reference evidence="2 3" key="1">
    <citation type="submission" date="2023-07" db="EMBL/GenBank/DDBJ databases">
        <title>Genomic Encyclopedia of Type Strains, Phase IV (KMG-IV): sequencing the most valuable type-strain genomes for metagenomic binning, comparative biology and taxonomic classification.</title>
        <authorList>
            <person name="Goeker M."/>
        </authorList>
    </citation>
    <scope>NUCLEOTIDE SEQUENCE [LARGE SCALE GENOMIC DNA]</scope>
    <source>
        <strain evidence="2 3">DSM 1112</strain>
    </source>
</reference>
<protein>
    <submittedName>
        <fullName evidence="2">Uncharacterized protein</fullName>
    </submittedName>
</protein>
<evidence type="ECO:0000256" key="1">
    <source>
        <dbReference type="SAM" id="Phobius"/>
    </source>
</evidence>
<proteinExistence type="predicted"/>
<sequence length="175" mass="19566">MKLRTYSAPVRYFFGLVGRMGYLLAVILLTAQVYLGVHIIEHMEGEVIDRFYGQVIPMIAIGDVGSPEMNSAILANDRARFDVAVEKLVEDQGLYGKIVGGVEDAENLIKCHQSYFCTIDNYQSFEPTIFSFWSTFGTLIETHRGAYLPPSFGSILEAEAKRIKQTHHETGGLPK</sequence>
<evidence type="ECO:0000313" key="3">
    <source>
        <dbReference type="Proteomes" id="UP001230207"/>
    </source>
</evidence>
<dbReference type="RefSeq" id="WP_307233866.1">
    <property type="nucleotide sequence ID" value="NZ_JAUSVF010000002.1"/>
</dbReference>
<keyword evidence="1" id="KW-0472">Membrane</keyword>
<feature type="transmembrane region" description="Helical" evidence="1">
    <location>
        <begin position="12"/>
        <end position="35"/>
    </location>
</feature>
<keyword evidence="3" id="KW-1185">Reference proteome</keyword>
<comment type="caution">
    <text evidence="2">The sequence shown here is derived from an EMBL/GenBank/DDBJ whole genome shotgun (WGS) entry which is preliminary data.</text>
</comment>
<accession>A0ABU0BWJ3</accession>
<organism evidence="2 3">
    <name type="scientific">Pararhizobium capsulatum DSM 1112</name>
    <dbReference type="NCBI Taxonomy" id="1121113"/>
    <lineage>
        <taxon>Bacteria</taxon>
        <taxon>Pseudomonadati</taxon>
        <taxon>Pseudomonadota</taxon>
        <taxon>Alphaproteobacteria</taxon>
        <taxon>Hyphomicrobiales</taxon>
        <taxon>Rhizobiaceae</taxon>
        <taxon>Rhizobium/Agrobacterium group</taxon>
        <taxon>Pararhizobium</taxon>
    </lineage>
</organism>
<keyword evidence="1" id="KW-0812">Transmembrane</keyword>
<name>A0ABU0BWJ3_9HYPH</name>